<dbReference type="InterPro" id="IPR017459">
    <property type="entry name" value="Glycosyl_Trfase_fam3_N_dom"/>
</dbReference>
<gene>
    <name evidence="9 12" type="primary">trpD</name>
    <name evidence="12" type="ORF">D1Z90_00120</name>
</gene>
<dbReference type="UniPathway" id="UPA00035">
    <property type="reaction ID" value="UER00041"/>
</dbReference>
<feature type="binding site" evidence="9">
    <location>
        <position position="224"/>
    </location>
    <ligand>
        <name>Mg(2+)</name>
        <dbReference type="ChEBI" id="CHEBI:18420"/>
        <label>2</label>
    </ligand>
</feature>
<feature type="binding site" evidence="9">
    <location>
        <position position="87"/>
    </location>
    <ligand>
        <name>5-phospho-alpha-D-ribose 1-diphosphate</name>
        <dbReference type="ChEBI" id="CHEBI:58017"/>
    </ligand>
</feature>
<protein>
    <recommendedName>
        <fullName evidence="9">Anthranilate phosphoribosyltransferase</fullName>
        <ecNumber evidence="9">2.4.2.18</ecNumber>
    </recommendedName>
</protein>
<feature type="domain" description="Glycosyl transferase family 3" evidence="10">
    <location>
        <begin position="72"/>
        <end position="321"/>
    </location>
</feature>
<evidence type="ECO:0000256" key="2">
    <source>
        <dbReference type="ARBA" id="ARBA00022605"/>
    </source>
</evidence>
<feature type="binding site" evidence="9">
    <location>
        <begin position="82"/>
        <end position="83"/>
    </location>
    <ligand>
        <name>5-phospho-alpha-D-ribose 1-diphosphate</name>
        <dbReference type="ChEBI" id="CHEBI:58017"/>
    </ligand>
</feature>
<proteinExistence type="inferred from homology"/>
<evidence type="ECO:0000256" key="4">
    <source>
        <dbReference type="ARBA" id="ARBA00022679"/>
    </source>
</evidence>
<dbReference type="GO" id="GO:0000162">
    <property type="term" value="P:L-tryptophan biosynthetic process"/>
    <property type="evidence" value="ECO:0007669"/>
    <property type="project" value="UniProtKB-UniRule"/>
</dbReference>
<dbReference type="PANTHER" id="PTHR43285">
    <property type="entry name" value="ANTHRANILATE PHOSPHORIBOSYLTRANSFERASE"/>
    <property type="match status" value="1"/>
</dbReference>
<dbReference type="Gene3D" id="1.20.970.10">
    <property type="entry name" value="Transferase, Pyrimidine Nucleoside Phosphorylase, Chain C"/>
    <property type="match status" value="1"/>
</dbReference>
<evidence type="ECO:0000256" key="8">
    <source>
        <dbReference type="ARBA" id="ARBA00061188"/>
    </source>
</evidence>
<evidence type="ECO:0000259" key="10">
    <source>
        <dbReference type="Pfam" id="PF00591"/>
    </source>
</evidence>
<dbReference type="EC" id="2.4.2.18" evidence="9"/>
<dbReference type="EMBL" id="QZCH01000001">
    <property type="protein sequence ID" value="RJG51184.1"/>
    <property type="molecule type" value="Genomic_DNA"/>
</dbReference>
<evidence type="ECO:0000256" key="6">
    <source>
        <dbReference type="ARBA" id="ARBA00023141"/>
    </source>
</evidence>
<comment type="caution">
    <text evidence="12">The sequence shown here is derived from an EMBL/GenBank/DDBJ whole genome shotgun (WGS) entry which is preliminary data.</text>
</comment>
<dbReference type="Pfam" id="PF02885">
    <property type="entry name" value="Glycos_trans_3N"/>
    <property type="match status" value="1"/>
</dbReference>
<evidence type="ECO:0000256" key="5">
    <source>
        <dbReference type="ARBA" id="ARBA00022822"/>
    </source>
</evidence>
<dbReference type="GO" id="GO:0000287">
    <property type="term" value="F:magnesium ion binding"/>
    <property type="evidence" value="ECO:0007669"/>
    <property type="project" value="UniProtKB-UniRule"/>
</dbReference>
<comment type="pathway">
    <text evidence="1 9">Amino-acid biosynthesis; L-tryptophan biosynthesis; L-tryptophan from chorismate: step 2/5.</text>
</comment>
<keyword evidence="13" id="KW-1185">Reference proteome</keyword>
<feature type="binding site" evidence="9">
    <location>
        <begin position="89"/>
        <end position="92"/>
    </location>
    <ligand>
        <name>5-phospho-alpha-D-ribose 1-diphosphate</name>
        <dbReference type="ChEBI" id="CHEBI:58017"/>
    </ligand>
</feature>
<evidence type="ECO:0000256" key="1">
    <source>
        <dbReference type="ARBA" id="ARBA00004907"/>
    </source>
</evidence>
<dbReference type="OrthoDB" id="9806430at2"/>
<dbReference type="SUPFAM" id="SSF47648">
    <property type="entry name" value="Nucleoside phosphorylase/phosphoribosyltransferase N-terminal domain"/>
    <property type="match status" value="1"/>
</dbReference>
<feature type="binding site" evidence="9">
    <location>
        <position position="119"/>
    </location>
    <ligand>
        <name>5-phospho-alpha-D-ribose 1-diphosphate</name>
        <dbReference type="ChEBI" id="CHEBI:58017"/>
    </ligand>
</feature>
<feature type="binding site" evidence="9">
    <location>
        <position position="165"/>
    </location>
    <ligand>
        <name>anthranilate</name>
        <dbReference type="ChEBI" id="CHEBI:16567"/>
        <label>2</label>
    </ligand>
</feature>
<keyword evidence="5 9" id="KW-0822">Tryptophan biosynthesis</keyword>
<feature type="binding site" evidence="9">
    <location>
        <position position="224"/>
    </location>
    <ligand>
        <name>Mg(2+)</name>
        <dbReference type="ChEBI" id="CHEBI:18420"/>
        <label>1</label>
    </ligand>
</feature>
<comment type="similarity">
    <text evidence="8">In the C-terminal section; belongs to the anthranilate phosphoribosyltransferase family.</text>
</comment>
<dbReference type="InterPro" id="IPR005940">
    <property type="entry name" value="Anthranilate_Pribosyl_Tfrase"/>
</dbReference>
<reference evidence="12 13" key="2">
    <citation type="submission" date="2019-01" db="EMBL/GenBank/DDBJ databases">
        <title>Motilimonas pumilus sp. nov., isolated from the gut of sea cucumber (Apostichopus japonicus).</title>
        <authorList>
            <person name="Wang F.-Q."/>
            <person name="Ren L.-H."/>
            <person name="Lin Y.-W."/>
            <person name="Sun G.-H."/>
            <person name="Du Z.-J."/>
            <person name="Zhao J.-X."/>
            <person name="Liu X.-J."/>
            <person name="Liu L.-J."/>
        </authorList>
    </citation>
    <scope>NUCLEOTIDE SEQUENCE [LARGE SCALE GENOMIC DNA]</scope>
    <source>
        <strain evidence="12 13">PLHSC7-2</strain>
    </source>
</reference>
<evidence type="ECO:0000313" key="12">
    <source>
        <dbReference type="EMBL" id="RJG51184.1"/>
    </source>
</evidence>
<dbReference type="NCBIfam" id="TIGR01245">
    <property type="entry name" value="trpD"/>
    <property type="match status" value="1"/>
</dbReference>
<evidence type="ECO:0000313" key="13">
    <source>
        <dbReference type="Proteomes" id="UP000283255"/>
    </source>
</evidence>
<dbReference type="RefSeq" id="WP_119908732.1">
    <property type="nucleotide sequence ID" value="NZ_QZCH01000001.1"/>
</dbReference>
<dbReference type="SUPFAM" id="SSF52418">
    <property type="entry name" value="Nucleoside phosphorylase/phosphoribosyltransferase catalytic domain"/>
    <property type="match status" value="1"/>
</dbReference>
<name>A0A418YJM8_9GAMM</name>
<feature type="binding site" evidence="9">
    <location>
        <position position="79"/>
    </location>
    <ligand>
        <name>anthranilate</name>
        <dbReference type="ChEBI" id="CHEBI:16567"/>
        <label>1</label>
    </ligand>
</feature>
<dbReference type="InterPro" id="IPR036320">
    <property type="entry name" value="Glycosyl_Trfase_fam3_N_dom_sf"/>
</dbReference>
<keyword evidence="4 9" id="KW-0808">Transferase</keyword>
<sequence>MSNALETLLQGQDLSAEQSHDFFNQVVQGNVDPIVLSAAVTALKLKGETPAEITGAASALLAQAKAFPRPDYDFTDIVGTGGDGYGTINISTASAFVAAACGLKVCKHGSRSVSSKSGASDLLSEFGINIDMTPEVARKCLDELNVCFIFAPQYHAGMRFAGPVRAALKTRTIFNVLGPLVNPARPTTELNGVYDPALLKPIAQVHKTLGLKRVMVVHGSGLDEFALHGPTQVAELENGIIKEYQVTPADFGLENHPIEAILGGEPAENKVIIEKILSGQGTPGQQSAVAINVAALLVLNDIADNFKQGADMALAAMNSGKPLQLVKQLAEMSQC</sequence>
<feature type="binding site" evidence="9">
    <location>
        <begin position="107"/>
        <end position="115"/>
    </location>
    <ligand>
        <name>5-phospho-alpha-D-ribose 1-diphosphate</name>
        <dbReference type="ChEBI" id="CHEBI:58017"/>
    </ligand>
</feature>
<comment type="cofactor">
    <cofactor evidence="9">
        <name>Mg(2+)</name>
        <dbReference type="ChEBI" id="CHEBI:18420"/>
    </cofactor>
    <text evidence="9">Binds 2 magnesium ions per monomer.</text>
</comment>
<comment type="caution">
    <text evidence="9">Lacks conserved residue(s) required for the propagation of feature annotation.</text>
</comment>
<dbReference type="GO" id="GO:0004048">
    <property type="term" value="F:anthranilate phosphoribosyltransferase activity"/>
    <property type="evidence" value="ECO:0007669"/>
    <property type="project" value="UniProtKB-UniRule"/>
</dbReference>
<evidence type="ECO:0000256" key="3">
    <source>
        <dbReference type="ARBA" id="ARBA00022676"/>
    </source>
</evidence>
<dbReference type="AlphaFoldDB" id="A0A418YJM8"/>
<keyword evidence="2 9" id="KW-0028">Amino-acid biosynthesis</keyword>
<evidence type="ECO:0000259" key="11">
    <source>
        <dbReference type="Pfam" id="PF02885"/>
    </source>
</evidence>
<evidence type="ECO:0000256" key="7">
    <source>
        <dbReference type="ARBA" id="ARBA00052328"/>
    </source>
</evidence>
<keyword evidence="6 9" id="KW-0057">Aromatic amino acid biosynthesis</keyword>
<keyword evidence="9" id="KW-0479">Metal-binding</keyword>
<accession>A0A418YJM8</accession>
<dbReference type="InterPro" id="IPR000312">
    <property type="entry name" value="Glycosyl_Trfase_fam3"/>
</dbReference>
<dbReference type="FunFam" id="3.40.1030.10:FF:000002">
    <property type="entry name" value="Anthranilate phosphoribosyltransferase"/>
    <property type="match status" value="1"/>
</dbReference>
<dbReference type="Gene3D" id="3.40.1030.10">
    <property type="entry name" value="Nucleoside phosphorylase/phosphoribosyltransferase catalytic domain"/>
    <property type="match status" value="1"/>
</dbReference>
<dbReference type="GO" id="GO:0005829">
    <property type="term" value="C:cytosol"/>
    <property type="evidence" value="ECO:0007669"/>
    <property type="project" value="TreeGrafter"/>
</dbReference>
<dbReference type="PANTHER" id="PTHR43285:SF2">
    <property type="entry name" value="ANTHRANILATE PHOSPHORIBOSYLTRANSFERASE"/>
    <property type="match status" value="1"/>
</dbReference>
<comment type="subunit">
    <text evidence="9">Homodimer.</text>
</comment>
<keyword evidence="3 9" id="KW-0328">Glycosyltransferase</keyword>
<dbReference type="Pfam" id="PF00591">
    <property type="entry name" value="Glycos_transf_3"/>
    <property type="match status" value="1"/>
</dbReference>
<organism evidence="12 13">
    <name type="scientific">Motilimonas pumila</name>
    <dbReference type="NCBI Taxonomy" id="2303987"/>
    <lineage>
        <taxon>Bacteria</taxon>
        <taxon>Pseudomonadati</taxon>
        <taxon>Pseudomonadota</taxon>
        <taxon>Gammaproteobacteria</taxon>
        <taxon>Alteromonadales</taxon>
        <taxon>Alteromonadales genera incertae sedis</taxon>
        <taxon>Motilimonas</taxon>
    </lineage>
</organism>
<keyword evidence="9" id="KW-0460">Magnesium</keyword>
<evidence type="ECO:0000256" key="9">
    <source>
        <dbReference type="HAMAP-Rule" id="MF_00211"/>
    </source>
</evidence>
<feature type="binding site" evidence="9">
    <location>
        <position position="79"/>
    </location>
    <ligand>
        <name>5-phospho-alpha-D-ribose 1-diphosphate</name>
        <dbReference type="ChEBI" id="CHEBI:58017"/>
    </ligand>
</feature>
<feature type="domain" description="Glycosyl transferase family 3 N-terminal" evidence="11">
    <location>
        <begin position="4"/>
        <end position="64"/>
    </location>
</feature>
<comment type="similarity">
    <text evidence="9">Belongs to the anthranilate phosphoribosyltransferase family.</text>
</comment>
<dbReference type="HAMAP" id="MF_00211">
    <property type="entry name" value="TrpD"/>
    <property type="match status" value="1"/>
</dbReference>
<feature type="binding site" evidence="9">
    <location>
        <position position="91"/>
    </location>
    <ligand>
        <name>Mg(2+)</name>
        <dbReference type="ChEBI" id="CHEBI:18420"/>
        <label>1</label>
    </ligand>
</feature>
<reference evidence="12 13" key="1">
    <citation type="submission" date="2018-09" db="EMBL/GenBank/DDBJ databases">
        <authorList>
            <person name="Wang F."/>
        </authorList>
    </citation>
    <scope>NUCLEOTIDE SEQUENCE [LARGE SCALE GENOMIC DNA]</scope>
    <source>
        <strain evidence="12 13">PLHSC7-2</strain>
    </source>
</reference>
<dbReference type="InterPro" id="IPR035902">
    <property type="entry name" value="Nuc_phospho_transferase"/>
</dbReference>
<comment type="function">
    <text evidence="9">Catalyzes the transfer of the phosphoribosyl group of 5-phosphorylribose-1-pyrophosphate (PRPP) to anthranilate to yield N-(5'-phosphoribosyl)-anthranilate (PRA).</text>
</comment>
<dbReference type="Proteomes" id="UP000283255">
    <property type="component" value="Unassembled WGS sequence"/>
</dbReference>
<feature type="binding site" evidence="9">
    <location>
        <position position="223"/>
    </location>
    <ligand>
        <name>Mg(2+)</name>
        <dbReference type="ChEBI" id="CHEBI:18420"/>
        <label>2</label>
    </ligand>
</feature>
<comment type="catalytic activity">
    <reaction evidence="7 9">
        <text>N-(5-phospho-beta-D-ribosyl)anthranilate + diphosphate = 5-phospho-alpha-D-ribose 1-diphosphate + anthranilate</text>
        <dbReference type="Rhea" id="RHEA:11768"/>
        <dbReference type="ChEBI" id="CHEBI:16567"/>
        <dbReference type="ChEBI" id="CHEBI:18277"/>
        <dbReference type="ChEBI" id="CHEBI:33019"/>
        <dbReference type="ChEBI" id="CHEBI:58017"/>
        <dbReference type="EC" id="2.4.2.18"/>
    </reaction>
</comment>